<protein>
    <submittedName>
        <fullName evidence="2">Uncharacterized protein</fullName>
    </submittedName>
</protein>
<feature type="chain" id="PRO_5043897260" evidence="1">
    <location>
        <begin position="17"/>
        <end position="332"/>
    </location>
</feature>
<gene>
    <name evidence="2" type="ORF">EEDITHA_LOCUS14599</name>
</gene>
<keyword evidence="1" id="KW-0732">Signal</keyword>
<evidence type="ECO:0000313" key="3">
    <source>
        <dbReference type="Proteomes" id="UP001153954"/>
    </source>
</evidence>
<proteinExistence type="predicted"/>
<name>A0AAU9UIW8_EUPED</name>
<sequence length="332" mass="35058">MAVLIFLSTFFLFAQGYDNAGQCRVEFMSQPPTLTTASYIHPTQFVIPAVVKPLVEPINQTPIIQCAPESNNFNYPSNPPSMPPIVIGRDDDDDFRSILYMLIFALGKKFGKESSSCGNGCCGCKGSNNFGGSWWLGGINGNDGGCSCGGGSGFGGGYGCGGCHNGGNFGFEPTYEITPTYEGEYNIVISPGFGGNTGCGGGYNNNENDGFGEKTRCGKGCNNNGNYGFGGNSGCGCNSCKNGYSSEQFKYDNSYSYDNGHCGCGCHNNIGLNELPSANGVTYIPYPIIIPTNCACSTGLHNYIPSSNSDNGNVQTNNGFDSNEINLRIITD</sequence>
<evidence type="ECO:0000256" key="1">
    <source>
        <dbReference type="SAM" id="SignalP"/>
    </source>
</evidence>
<reference evidence="2" key="1">
    <citation type="submission" date="2022-03" db="EMBL/GenBank/DDBJ databases">
        <authorList>
            <person name="Tunstrom K."/>
        </authorList>
    </citation>
    <scope>NUCLEOTIDE SEQUENCE</scope>
</reference>
<dbReference type="EMBL" id="CAKOGL010000022">
    <property type="protein sequence ID" value="CAH2099649.1"/>
    <property type="molecule type" value="Genomic_DNA"/>
</dbReference>
<dbReference type="AlphaFoldDB" id="A0AAU9UIW8"/>
<keyword evidence="3" id="KW-1185">Reference proteome</keyword>
<dbReference type="Proteomes" id="UP001153954">
    <property type="component" value="Unassembled WGS sequence"/>
</dbReference>
<feature type="signal peptide" evidence="1">
    <location>
        <begin position="1"/>
        <end position="16"/>
    </location>
</feature>
<accession>A0AAU9UIW8</accession>
<comment type="caution">
    <text evidence="2">The sequence shown here is derived from an EMBL/GenBank/DDBJ whole genome shotgun (WGS) entry which is preliminary data.</text>
</comment>
<organism evidence="2 3">
    <name type="scientific">Euphydryas editha</name>
    <name type="common">Edith's checkerspot</name>
    <dbReference type="NCBI Taxonomy" id="104508"/>
    <lineage>
        <taxon>Eukaryota</taxon>
        <taxon>Metazoa</taxon>
        <taxon>Ecdysozoa</taxon>
        <taxon>Arthropoda</taxon>
        <taxon>Hexapoda</taxon>
        <taxon>Insecta</taxon>
        <taxon>Pterygota</taxon>
        <taxon>Neoptera</taxon>
        <taxon>Endopterygota</taxon>
        <taxon>Lepidoptera</taxon>
        <taxon>Glossata</taxon>
        <taxon>Ditrysia</taxon>
        <taxon>Papilionoidea</taxon>
        <taxon>Nymphalidae</taxon>
        <taxon>Nymphalinae</taxon>
        <taxon>Euphydryas</taxon>
    </lineage>
</organism>
<evidence type="ECO:0000313" key="2">
    <source>
        <dbReference type="EMBL" id="CAH2099649.1"/>
    </source>
</evidence>